<name>D3IVR5_PHYED</name>
<evidence type="ECO:0000256" key="3">
    <source>
        <dbReference type="ARBA" id="ARBA00022679"/>
    </source>
</evidence>
<evidence type="ECO:0000256" key="5">
    <source>
        <dbReference type="ARBA" id="ARBA00022777"/>
    </source>
</evidence>
<dbReference type="PROSITE" id="PS00108">
    <property type="entry name" value="PROTEIN_KINASE_ST"/>
    <property type="match status" value="1"/>
</dbReference>
<protein>
    <recommendedName>
        <fullName evidence="10">Protein kinase domain-containing protein</fullName>
    </recommendedName>
</protein>
<dbReference type="InterPro" id="IPR050494">
    <property type="entry name" value="Ser_Thr_dual-spec_kinase"/>
</dbReference>
<dbReference type="PANTHER" id="PTHR24058:SF17">
    <property type="entry name" value="HOMEODOMAIN INTERACTING PROTEIN KINASE, ISOFORM D"/>
    <property type="match status" value="1"/>
</dbReference>
<keyword evidence="4 7" id="KW-0547">Nucleotide-binding</keyword>
<dbReference type="PANTHER" id="PTHR24058">
    <property type="entry name" value="DUAL SPECIFICITY PROTEIN KINASE"/>
    <property type="match status" value="1"/>
</dbReference>
<dbReference type="Gene3D" id="1.10.510.10">
    <property type="entry name" value="Transferase(Phosphotransferase) domain 1"/>
    <property type="match status" value="1"/>
</dbReference>
<dbReference type="GO" id="GO:0004713">
    <property type="term" value="F:protein tyrosine kinase activity"/>
    <property type="evidence" value="ECO:0007669"/>
    <property type="project" value="TreeGrafter"/>
</dbReference>
<dbReference type="PROSITE" id="PS50011">
    <property type="entry name" value="PROTEIN_KINASE_DOM"/>
    <property type="match status" value="1"/>
</dbReference>
<feature type="binding site" evidence="7">
    <location>
        <position position="128"/>
    </location>
    <ligand>
        <name>ATP</name>
        <dbReference type="ChEBI" id="CHEBI:30616"/>
    </ligand>
</feature>
<evidence type="ECO:0000256" key="7">
    <source>
        <dbReference type="PROSITE-ProRule" id="PRU10141"/>
    </source>
</evidence>
<evidence type="ECO:0000256" key="9">
    <source>
        <dbReference type="SAM" id="MobiDB-lite"/>
    </source>
</evidence>
<reference evidence="11" key="1">
    <citation type="journal article" date="2010" name="J. Integr. Plant Biol.">
        <title>Insights into the bamboo genome: syntenic relationships to rice and sorghum.</title>
        <authorList>
            <person name="Gui Y.J."/>
            <person name="Zhou Y."/>
            <person name="Wang Y."/>
            <person name="Wang S."/>
            <person name="Wang S.Y."/>
            <person name="Hu Y."/>
            <person name="Bo S.P."/>
            <person name="Chen H."/>
            <person name="Zhou C.P."/>
            <person name="Ma N.X."/>
            <person name="Zhang T.Z."/>
            <person name="Fan L.J."/>
        </authorList>
    </citation>
    <scope>NUCLEOTIDE SEQUENCE</scope>
    <source>
        <tissue evidence="11">Shoot</tissue>
    </source>
</reference>
<dbReference type="SUPFAM" id="SSF56112">
    <property type="entry name" value="Protein kinase-like (PK-like)"/>
    <property type="match status" value="1"/>
</dbReference>
<organism evidence="11">
    <name type="scientific">Phyllostachys edulis</name>
    <name type="common">Tortoise shell bamboo</name>
    <name type="synonym">Bambusa edulis</name>
    <dbReference type="NCBI Taxonomy" id="38705"/>
    <lineage>
        <taxon>Eukaryota</taxon>
        <taxon>Viridiplantae</taxon>
        <taxon>Streptophyta</taxon>
        <taxon>Embryophyta</taxon>
        <taxon>Tracheophyta</taxon>
        <taxon>Spermatophyta</taxon>
        <taxon>Magnoliopsida</taxon>
        <taxon>Liliopsida</taxon>
        <taxon>Poales</taxon>
        <taxon>Poaceae</taxon>
        <taxon>BOP clade</taxon>
        <taxon>Bambusoideae</taxon>
        <taxon>Arundinarodae</taxon>
        <taxon>Arundinarieae</taxon>
        <taxon>Arundinariinae</taxon>
        <taxon>Phyllostachys</taxon>
    </lineage>
</organism>
<sequence length="364" mass="41462">MAGYRAEASSSARGNEVATRSRNLRAVRKRPFVARLTTDIVQTFEKCNPEFKYSESLNPKRFLTNPAVPVHNDGLDNANSDLILYVNLQLVNTKSDRRYIVKEMLGQGTFGQVAKCWDAETNSYVAVKVIKNQPAFYQQAIMEVSLLSMLNEKFDPDDQHHIVRMLDFFLCQNHLCIAFEMLGHNLYELLRRNSLRGLQLKYVRTFSRQILDALIVMKDAGIIHCDLKPENILITPNVKTAAGVKVIDFGSACMEGLPLFPGASEYDVLCRMMEILGGQPPDDLLREAKNTGRFFKHVGSIYPGNEAWDGLGSAYRILTEEDVEARESKKPKVGRWYFPRGRLDRLIFTYPWKNLNEDNLPGLF</sequence>
<dbReference type="PROSITE" id="PS00107">
    <property type="entry name" value="PROTEIN_KINASE_ATP"/>
    <property type="match status" value="1"/>
</dbReference>
<feature type="domain" description="Protein kinase" evidence="10">
    <location>
        <begin position="99"/>
        <end position="364"/>
    </location>
</feature>
<evidence type="ECO:0000256" key="1">
    <source>
        <dbReference type="ARBA" id="ARBA00008867"/>
    </source>
</evidence>
<dbReference type="GO" id="GO:0005737">
    <property type="term" value="C:cytoplasm"/>
    <property type="evidence" value="ECO:0007669"/>
    <property type="project" value="TreeGrafter"/>
</dbReference>
<accession>D3IVR5</accession>
<dbReference type="AlphaFoldDB" id="D3IVR5"/>
<dbReference type="InterPro" id="IPR017441">
    <property type="entry name" value="Protein_kinase_ATP_BS"/>
</dbReference>
<evidence type="ECO:0000259" key="10">
    <source>
        <dbReference type="PROSITE" id="PS50011"/>
    </source>
</evidence>
<keyword evidence="2 8" id="KW-0723">Serine/threonine-protein kinase</keyword>
<dbReference type="GO" id="GO:0005524">
    <property type="term" value="F:ATP binding"/>
    <property type="evidence" value="ECO:0007669"/>
    <property type="project" value="UniProtKB-UniRule"/>
</dbReference>
<dbReference type="Gene3D" id="3.30.200.20">
    <property type="entry name" value="Phosphorylase Kinase, domain 1"/>
    <property type="match status" value="1"/>
</dbReference>
<keyword evidence="3" id="KW-0808">Transferase</keyword>
<dbReference type="EMBL" id="GQ252886">
    <property type="protein sequence ID" value="ADB85405.1"/>
    <property type="molecule type" value="Genomic_DNA"/>
</dbReference>
<dbReference type="InterPro" id="IPR011009">
    <property type="entry name" value="Kinase-like_dom_sf"/>
</dbReference>
<dbReference type="InterPro" id="IPR008271">
    <property type="entry name" value="Ser/Thr_kinase_AS"/>
</dbReference>
<evidence type="ECO:0000256" key="4">
    <source>
        <dbReference type="ARBA" id="ARBA00022741"/>
    </source>
</evidence>
<keyword evidence="6 7" id="KW-0067">ATP-binding</keyword>
<evidence type="ECO:0000256" key="6">
    <source>
        <dbReference type="ARBA" id="ARBA00022840"/>
    </source>
</evidence>
<comment type="similarity">
    <text evidence="1">Belongs to the protein kinase superfamily. CMGC Ser/Thr protein kinase family. MNB/DYRK subfamily.</text>
</comment>
<evidence type="ECO:0000256" key="2">
    <source>
        <dbReference type="ARBA" id="ARBA00022527"/>
    </source>
</evidence>
<dbReference type="FunFam" id="3.30.200.20:FF:000087">
    <property type="entry name" value="Dual specificity tyrosine-phosphorylation-regulated kinase 1A"/>
    <property type="match status" value="1"/>
</dbReference>
<dbReference type="Pfam" id="PF00069">
    <property type="entry name" value="Pkinase"/>
    <property type="match status" value="1"/>
</dbReference>
<feature type="compositionally biased region" description="Polar residues" evidence="9">
    <location>
        <begin position="8"/>
        <end position="20"/>
    </location>
</feature>
<dbReference type="SMART" id="SM00220">
    <property type="entry name" value="S_TKc"/>
    <property type="match status" value="1"/>
</dbReference>
<feature type="region of interest" description="Disordered" evidence="9">
    <location>
        <begin position="1"/>
        <end position="20"/>
    </location>
</feature>
<keyword evidence="5" id="KW-0418">Kinase</keyword>
<dbReference type="GO" id="GO:0004674">
    <property type="term" value="F:protein serine/threonine kinase activity"/>
    <property type="evidence" value="ECO:0007669"/>
    <property type="project" value="UniProtKB-KW"/>
</dbReference>
<dbReference type="InterPro" id="IPR000719">
    <property type="entry name" value="Prot_kinase_dom"/>
</dbReference>
<evidence type="ECO:0000256" key="8">
    <source>
        <dbReference type="RuleBase" id="RU000304"/>
    </source>
</evidence>
<proteinExistence type="inferred from homology"/>
<evidence type="ECO:0000313" key="11">
    <source>
        <dbReference type="EMBL" id="ADB85405.1"/>
    </source>
</evidence>